<keyword evidence="4 5" id="KW-0720">Serine protease</keyword>
<dbReference type="PANTHER" id="PTHR32060:SF29">
    <property type="entry name" value="CARBOXY-TERMINAL PROCESSING PROTEASE CTPB"/>
    <property type="match status" value="1"/>
</dbReference>
<keyword evidence="8" id="KW-1185">Reference proteome</keyword>
<dbReference type="Gene3D" id="2.30.42.10">
    <property type="match status" value="1"/>
</dbReference>
<protein>
    <submittedName>
        <fullName evidence="7">Carboxyl-terminal processing protease</fullName>
        <ecNumber evidence="7">3.4.21.102</ecNumber>
    </submittedName>
</protein>
<dbReference type="EMBL" id="JAUSUG010000006">
    <property type="protein sequence ID" value="MDQ0254562.1"/>
    <property type="molecule type" value="Genomic_DNA"/>
</dbReference>
<feature type="domain" description="PDZ" evidence="6">
    <location>
        <begin position="113"/>
        <end position="177"/>
    </location>
</feature>
<evidence type="ECO:0000256" key="4">
    <source>
        <dbReference type="ARBA" id="ARBA00022825"/>
    </source>
</evidence>
<sequence length="488" mass="53282">MNVNKALLPVIIAFSILIGAGGMYAGMMIVSGDSASPVVDQNGEPAQEVNGSIMETSNDHVEKFNAAYNLILERYYREVEGDKLLEGAISGMLETLEDPYSVYMDEQTAREFMESLDASFEGIGAEVSMTNGRVTIVAPFRDSPAEKAGLRPNDQILMVDGEDVEGLSLYEAVLKIRGEKGTTVTLTIHRPGVSDPIDFDVVRDEIPIETVYSDLVEENGKRIGVIELRSFSENTAQRFQEELASLEEEGIDGLIIDVRGNPGGYLNSVQAIGNLIIPGGQPIVQIEDRSGNRERHLSNLSEEKPYPIVGLINEGSASASEILAAALMEAGGHEIVGTPTFGKGTVQQSLRMGDGSEIKLTLYKWLTSGGNFINETGVEPTIEVTQPEFFYVSPINLEEPYTYDMNNENIATAQIILDGLGYDPGRVDGYFDQNTEAAIRTFQEAMDIDVTGELDSTTAEVLQAEVINSIQNRELDNQFNKALEILTR</sequence>
<dbReference type="SMART" id="SM00228">
    <property type="entry name" value="PDZ"/>
    <property type="match status" value="1"/>
</dbReference>
<dbReference type="Gene3D" id="3.90.226.10">
    <property type="entry name" value="2-enoyl-CoA Hydratase, Chain A, domain 1"/>
    <property type="match status" value="1"/>
</dbReference>
<comment type="caution">
    <text evidence="7">The sequence shown here is derived from an EMBL/GenBank/DDBJ whole genome shotgun (WGS) entry which is preliminary data.</text>
</comment>
<gene>
    <name evidence="7" type="ORF">J2S74_001941</name>
</gene>
<dbReference type="Gene3D" id="3.30.750.44">
    <property type="match status" value="1"/>
</dbReference>
<dbReference type="InterPro" id="IPR036365">
    <property type="entry name" value="PGBD-like_sf"/>
</dbReference>
<dbReference type="SUPFAM" id="SSF52096">
    <property type="entry name" value="ClpP/crotonase"/>
    <property type="match status" value="1"/>
</dbReference>
<dbReference type="Pfam" id="PF22694">
    <property type="entry name" value="CtpB_N-like"/>
    <property type="match status" value="1"/>
</dbReference>
<dbReference type="EC" id="3.4.21.102" evidence="7"/>
<dbReference type="Pfam" id="PF13180">
    <property type="entry name" value="PDZ_2"/>
    <property type="match status" value="1"/>
</dbReference>
<dbReference type="Proteomes" id="UP001230005">
    <property type="component" value="Unassembled WGS sequence"/>
</dbReference>
<dbReference type="InterPro" id="IPR001478">
    <property type="entry name" value="PDZ"/>
</dbReference>
<evidence type="ECO:0000259" key="6">
    <source>
        <dbReference type="PROSITE" id="PS50106"/>
    </source>
</evidence>
<dbReference type="NCBIfam" id="TIGR00225">
    <property type="entry name" value="prc"/>
    <property type="match status" value="1"/>
</dbReference>
<dbReference type="InterPro" id="IPR036034">
    <property type="entry name" value="PDZ_sf"/>
</dbReference>
<name>A0ABT9ZV07_9BACI</name>
<dbReference type="SMART" id="SM00245">
    <property type="entry name" value="TSPc"/>
    <property type="match status" value="1"/>
</dbReference>
<dbReference type="PANTHER" id="PTHR32060">
    <property type="entry name" value="TAIL-SPECIFIC PROTEASE"/>
    <property type="match status" value="1"/>
</dbReference>
<dbReference type="CDD" id="cd06782">
    <property type="entry name" value="cpPDZ_CPP-like"/>
    <property type="match status" value="1"/>
</dbReference>
<evidence type="ECO:0000256" key="3">
    <source>
        <dbReference type="ARBA" id="ARBA00022801"/>
    </source>
</evidence>
<dbReference type="Pfam" id="PF01471">
    <property type="entry name" value="PG_binding_1"/>
    <property type="match status" value="1"/>
</dbReference>
<dbReference type="InterPro" id="IPR002477">
    <property type="entry name" value="Peptidoglycan-bd-like"/>
</dbReference>
<keyword evidence="3 5" id="KW-0378">Hydrolase</keyword>
<evidence type="ECO:0000256" key="1">
    <source>
        <dbReference type="ARBA" id="ARBA00009179"/>
    </source>
</evidence>
<dbReference type="InterPro" id="IPR055210">
    <property type="entry name" value="CtpA/B_N"/>
</dbReference>
<dbReference type="InterPro" id="IPR004447">
    <property type="entry name" value="Peptidase_S41A"/>
</dbReference>
<dbReference type="CDD" id="cd07560">
    <property type="entry name" value="Peptidase_S41_CPP"/>
    <property type="match status" value="1"/>
</dbReference>
<evidence type="ECO:0000313" key="7">
    <source>
        <dbReference type="EMBL" id="MDQ0254562.1"/>
    </source>
</evidence>
<dbReference type="GO" id="GO:0004252">
    <property type="term" value="F:serine-type endopeptidase activity"/>
    <property type="evidence" value="ECO:0007669"/>
    <property type="project" value="UniProtKB-EC"/>
</dbReference>
<dbReference type="InterPro" id="IPR005151">
    <property type="entry name" value="Tail-specific_protease"/>
</dbReference>
<accession>A0ABT9ZV07</accession>
<evidence type="ECO:0000256" key="2">
    <source>
        <dbReference type="ARBA" id="ARBA00022670"/>
    </source>
</evidence>
<reference evidence="7 8" key="1">
    <citation type="submission" date="2023-07" db="EMBL/GenBank/DDBJ databases">
        <title>Genomic Encyclopedia of Type Strains, Phase IV (KMG-IV): sequencing the most valuable type-strain genomes for metagenomic binning, comparative biology and taxonomic classification.</title>
        <authorList>
            <person name="Goeker M."/>
        </authorList>
    </citation>
    <scope>NUCLEOTIDE SEQUENCE [LARGE SCALE GENOMIC DNA]</scope>
    <source>
        <strain evidence="7 8">DSM 9768</strain>
    </source>
</reference>
<evidence type="ECO:0000256" key="5">
    <source>
        <dbReference type="RuleBase" id="RU004404"/>
    </source>
</evidence>
<dbReference type="Pfam" id="PF03572">
    <property type="entry name" value="Peptidase_S41"/>
    <property type="match status" value="1"/>
</dbReference>
<dbReference type="GO" id="GO:0006508">
    <property type="term" value="P:proteolysis"/>
    <property type="evidence" value="ECO:0007669"/>
    <property type="project" value="UniProtKB-KW"/>
</dbReference>
<dbReference type="RefSeq" id="WP_307324674.1">
    <property type="nucleotide sequence ID" value="NZ_JAUSUG010000006.1"/>
</dbReference>
<keyword evidence="2 5" id="KW-0645">Protease</keyword>
<dbReference type="InterPro" id="IPR029045">
    <property type="entry name" value="ClpP/crotonase-like_dom_sf"/>
</dbReference>
<proteinExistence type="inferred from homology"/>
<organism evidence="7 8">
    <name type="scientific">Evansella vedderi</name>
    <dbReference type="NCBI Taxonomy" id="38282"/>
    <lineage>
        <taxon>Bacteria</taxon>
        <taxon>Bacillati</taxon>
        <taxon>Bacillota</taxon>
        <taxon>Bacilli</taxon>
        <taxon>Bacillales</taxon>
        <taxon>Bacillaceae</taxon>
        <taxon>Evansella</taxon>
    </lineage>
</organism>
<dbReference type="SUPFAM" id="SSF47090">
    <property type="entry name" value="PGBD-like"/>
    <property type="match status" value="1"/>
</dbReference>
<dbReference type="SUPFAM" id="SSF50156">
    <property type="entry name" value="PDZ domain-like"/>
    <property type="match status" value="1"/>
</dbReference>
<dbReference type="Gene3D" id="1.10.101.10">
    <property type="entry name" value="PGBD-like superfamily/PGBD"/>
    <property type="match status" value="1"/>
</dbReference>
<dbReference type="InterPro" id="IPR036366">
    <property type="entry name" value="PGBDSf"/>
</dbReference>
<dbReference type="PROSITE" id="PS50106">
    <property type="entry name" value="PDZ"/>
    <property type="match status" value="1"/>
</dbReference>
<evidence type="ECO:0000313" key="8">
    <source>
        <dbReference type="Proteomes" id="UP001230005"/>
    </source>
</evidence>
<comment type="similarity">
    <text evidence="1 5">Belongs to the peptidase S41A family.</text>
</comment>